<dbReference type="PANTHER" id="PTHR34655">
    <property type="entry name" value="CONSERVED WITHIN P. AEROPHILUM"/>
    <property type="match status" value="1"/>
</dbReference>
<dbReference type="SUPFAM" id="SSF75169">
    <property type="entry name" value="DsrEFH-like"/>
    <property type="match status" value="1"/>
</dbReference>
<evidence type="ECO:0000313" key="1">
    <source>
        <dbReference type="EMBL" id="RZD13881.1"/>
    </source>
</evidence>
<dbReference type="AlphaFoldDB" id="A0A519B9A3"/>
<dbReference type="PANTHER" id="PTHR34655:SF2">
    <property type="entry name" value="PEROXIREDOXIN FAMILY PROTEIN"/>
    <property type="match status" value="1"/>
</dbReference>
<gene>
    <name evidence="1" type="ORF">EVJ47_08870</name>
</gene>
<reference evidence="1 2" key="1">
    <citation type="submission" date="2019-01" db="EMBL/GenBank/DDBJ databases">
        <title>Insights into ecological role of a new deltaproteobacterial order Candidatus Sinidesulfobacterales (Sva0485) by metagenomics and metatranscriptomics.</title>
        <authorList>
            <person name="Tan S."/>
            <person name="Liu J."/>
            <person name="Fang Y."/>
            <person name="Hedlund B.P."/>
            <person name="Lian Z.H."/>
            <person name="Huang L.Y."/>
            <person name="Li J.T."/>
            <person name="Huang L.N."/>
            <person name="Li W.J."/>
            <person name="Jiang H.C."/>
            <person name="Dong H.L."/>
            <person name="Shu W.S."/>
        </authorList>
    </citation>
    <scope>NUCLEOTIDE SEQUENCE [LARGE SCALE GENOMIC DNA]</scope>
    <source>
        <strain evidence="1">AP3</strain>
    </source>
</reference>
<name>A0A519B9A3_9DELT</name>
<sequence>MANKLFMMLQNTTPSNPHALGAPFFQAAAAATMDYEVEVVLTADAGLLMKKGVAENLRVKEGSPKSVYDFIKDAYDAGVVFKVCTPALELNNFTKDDLIEECSGVVGGAYVVEMVMDDDVKTLSY</sequence>
<dbReference type="Proteomes" id="UP000320813">
    <property type="component" value="Unassembled WGS sequence"/>
</dbReference>
<dbReference type="Gene3D" id="3.40.1260.10">
    <property type="entry name" value="DsrEFH-like"/>
    <property type="match status" value="1"/>
</dbReference>
<dbReference type="InterPro" id="IPR027396">
    <property type="entry name" value="DsrEFH-like"/>
</dbReference>
<accession>A0A519B9A3</accession>
<comment type="caution">
    <text evidence="1">The sequence shown here is derived from an EMBL/GenBank/DDBJ whole genome shotgun (WGS) entry which is preliminary data.</text>
</comment>
<dbReference type="Pfam" id="PF02635">
    <property type="entry name" value="DsrE"/>
    <property type="match status" value="1"/>
</dbReference>
<dbReference type="InterPro" id="IPR003787">
    <property type="entry name" value="Sulphur_relay_DsrE/F-like"/>
</dbReference>
<protein>
    <submittedName>
        <fullName evidence="1">Peroxiredoxin</fullName>
    </submittedName>
</protein>
<dbReference type="EMBL" id="SGBD01000006">
    <property type="protein sequence ID" value="RZD13881.1"/>
    <property type="molecule type" value="Genomic_DNA"/>
</dbReference>
<evidence type="ECO:0000313" key="2">
    <source>
        <dbReference type="Proteomes" id="UP000320813"/>
    </source>
</evidence>
<proteinExistence type="predicted"/>
<organism evidence="1 2">
    <name type="scientific">Candidatus Acidulodesulfobacterium ferriphilum</name>
    <dbReference type="NCBI Taxonomy" id="2597223"/>
    <lineage>
        <taxon>Bacteria</taxon>
        <taxon>Deltaproteobacteria</taxon>
        <taxon>Candidatus Acidulodesulfobacterales</taxon>
        <taxon>Candidatus Acidulodesulfobacterium</taxon>
    </lineage>
</organism>